<gene>
    <name evidence="2" type="ORF">GQ55_8G253600</name>
</gene>
<evidence type="ECO:0000313" key="2">
    <source>
        <dbReference type="EMBL" id="PUZ45795.1"/>
    </source>
</evidence>
<evidence type="ECO:0000313" key="3">
    <source>
        <dbReference type="Proteomes" id="UP000244336"/>
    </source>
</evidence>
<name>A0A2T7CR22_9POAL</name>
<dbReference type="AlphaFoldDB" id="A0A2T7CR22"/>
<keyword evidence="3" id="KW-1185">Reference proteome</keyword>
<protein>
    <submittedName>
        <fullName evidence="2">Uncharacterized protein</fullName>
    </submittedName>
</protein>
<evidence type="ECO:0000256" key="1">
    <source>
        <dbReference type="SAM" id="MobiDB-lite"/>
    </source>
</evidence>
<feature type="region of interest" description="Disordered" evidence="1">
    <location>
        <begin position="58"/>
        <end position="144"/>
    </location>
</feature>
<proteinExistence type="predicted"/>
<dbReference type="Proteomes" id="UP000244336">
    <property type="component" value="Chromosome 8"/>
</dbReference>
<accession>A0A2T7CR22</accession>
<dbReference type="Gramene" id="PUZ45795">
    <property type="protein sequence ID" value="PUZ45795"/>
    <property type="gene ID" value="GQ55_8G253600"/>
</dbReference>
<reference evidence="2 3" key="1">
    <citation type="submission" date="2018-04" db="EMBL/GenBank/DDBJ databases">
        <title>WGS assembly of Panicum hallii var. hallii HAL2.</title>
        <authorList>
            <person name="Lovell J."/>
            <person name="Jenkins J."/>
            <person name="Lowry D."/>
            <person name="Mamidi S."/>
            <person name="Sreedasyam A."/>
            <person name="Weng X."/>
            <person name="Barry K."/>
            <person name="Bonette J."/>
            <person name="Campitelli B."/>
            <person name="Daum C."/>
            <person name="Gordon S."/>
            <person name="Gould B."/>
            <person name="Lipzen A."/>
            <person name="MacQueen A."/>
            <person name="Palacio-Mejia J."/>
            <person name="Plott C."/>
            <person name="Shakirov E."/>
            <person name="Shu S."/>
            <person name="Yoshinaga Y."/>
            <person name="Zane M."/>
            <person name="Rokhsar D."/>
            <person name="Grimwood J."/>
            <person name="Schmutz J."/>
            <person name="Juenger T."/>
        </authorList>
    </citation>
    <scope>NUCLEOTIDE SEQUENCE [LARGE SCALE GENOMIC DNA]</scope>
    <source>
        <strain evidence="3">cv. HAL2</strain>
    </source>
</reference>
<feature type="compositionally biased region" description="Basic residues" evidence="1">
    <location>
        <begin position="67"/>
        <end position="78"/>
    </location>
</feature>
<sequence>MMHVRLDSVFATAPAPPRTSVRRGRAGVPAGLVVRYGSRLSRSNTLAARVVTCEAAGRPPEVEAREGRRRTTGRRARRIPACTAPPPQPIPGARRPLDRRLGDPGRQLIIRSREGRRRAGPAGRRLIPSTVRCSPGGVDAASTK</sequence>
<organism evidence="2 3">
    <name type="scientific">Panicum hallii var. hallii</name>
    <dbReference type="NCBI Taxonomy" id="1504633"/>
    <lineage>
        <taxon>Eukaryota</taxon>
        <taxon>Viridiplantae</taxon>
        <taxon>Streptophyta</taxon>
        <taxon>Embryophyta</taxon>
        <taxon>Tracheophyta</taxon>
        <taxon>Spermatophyta</taxon>
        <taxon>Magnoliopsida</taxon>
        <taxon>Liliopsida</taxon>
        <taxon>Poales</taxon>
        <taxon>Poaceae</taxon>
        <taxon>PACMAD clade</taxon>
        <taxon>Panicoideae</taxon>
        <taxon>Panicodae</taxon>
        <taxon>Paniceae</taxon>
        <taxon>Panicinae</taxon>
        <taxon>Panicum</taxon>
        <taxon>Panicum sect. Panicum</taxon>
    </lineage>
</organism>
<dbReference type="EMBL" id="CM009756">
    <property type="protein sequence ID" value="PUZ45795.1"/>
    <property type="molecule type" value="Genomic_DNA"/>
</dbReference>